<feature type="active site" description="Proton donor/acceptor" evidence="3">
    <location>
        <position position="178"/>
    </location>
</feature>
<dbReference type="PANTHER" id="PTHR43489">
    <property type="entry name" value="ISOMERASE"/>
    <property type="match status" value="1"/>
</dbReference>
<evidence type="ECO:0000313" key="7">
    <source>
        <dbReference type="Proteomes" id="UP000538666"/>
    </source>
</evidence>
<feature type="active site" description="Proton donor/acceptor" evidence="3">
    <location>
        <position position="275"/>
    </location>
</feature>
<evidence type="ECO:0000313" key="6">
    <source>
        <dbReference type="EMBL" id="MBB6143176.1"/>
    </source>
</evidence>
<dbReference type="InterPro" id="IPR026040">
    <property type="entry name" value="HyI-like"/>
</dbReference>
<protein>
    <submittedName>
        <fullName evidence="6">Hydroxypyruvate isomerase</fullName>
        <ecNumber evidence="6">5.3.1.22</ecNumber>
    </submittedName>
</protein>
<dbReference type="InterPro" id="IPR013022">
    <property type="entry name" value="Xyl_isomerase-like_TIM-brl"/>
</dbReference>
<evidence type="ECO:0000256" key="2">
    <source>
        <dbReference type="PIRNR" id="PIRNR006241"/>
    </source>
</evidence>
<dbReference type="EMBL" id="JACHEK010000002">
    <property type="protein sequence ID" value="MBB6143176.1"/>
    <property type="molecule type" value="Genomic_DNA"/>
</dbReference>
<dbReference type="Proteomes" id="UP000538666">
    <property type="component" value="Unassembled WGS sequence"/>
</dbReference>
<feature type="domain" description="Xylose isomerase-like TIM barrel" evidence="5">
    <location>
        <begin position="61"/>
        <end position="291"/>
    </location>
</feature>
<organism evidence="6 7">
    <name type="scientific">Silvibacterium bohemicum</name>
    <dbReference type="NCBI Taxonomy" id="1577686"/>
    <lineage>
        <taxon>Bacteria</taxon>
        <taxon>Pseudomonadati</taxon>
        <taxon>Acidobacteriota</taxon>
        <taxon>Terriglobia</taxon>
        <taxon>Terriglobales</taxon>
        <taxon>Acidobacteriaceae</taxon>
        <taxon>Silvibacterium</taxon>
    </lineage>
</organism>
<keyword evidence="6" id="KW-0670">Pyruvate</keyword>
<dbReference type="PIRSF" id="PIRSF006241">
    <property type="entry name" value="HyI"/>
    <property type="match status" value="1"/>
</dbReference>
<reference evidence="6 7" key="1">
    <citation type="submission" date="2020-08" db="EMBL/GenBank/DDBJ databases">
        <title>Genomic Encyclopedia of Type Strains, Phase IV (KMG-IV): sequencing the most valuable type-strain genomes for metagenomic binning, comparative biology and taxonomic classification.</title>
        <authorList>
            <person name="Goeker M."/>
        </authorList>
    </citation>
    <scope>NUCLEOTIDE SEQUENCE [LARGE SCALE GENOMIC DNA]</scope>
    <source>
        <strain evidence="6 7">DSM 103733</strain>
    </source>
</reference>
<gene>
    <name evidence="6" type="ORF">HNQ77_001120</name>
</gene>
<dbReference type="InterPro" id="IPR050417">
    <property type="entry name" value="Sugar_Epim/Isomerase"/>
</dbReference>
<feature type="chain" id="PRO_5032609722" evidence="4">
    <location>
        <begin position="25"/>
        <end position="300"/>
    </location>
</feature>
<dbReference type="OrthoDB" id="9786584at2"/>
<keyword evidence="7" id="KW-1185">Reference proteome</keyword>
<comment type="similarity">
    <text evidence="2">Belongs to the hyi family.</text>
</comment>
<evidence type="ECO:0000256" key="3">
    <source>
        <dbReference type="PIRSR" id="PIRSR006241-50"/>
    </source>
</evidence>
<dbReference type="Pfam" id="PF01261">
    <property type="entry name" value="AP_endonuc_2"/>
    <property type="match status" value="1"/>
</dbReference>
<accession>A0A841JPA0</accession>
<evidence type="ECO:0000259" key="5">
    <source>
        <dbReference type="Pfam" id="PF01261"/>
    </source>
</evidence>
<dbReference type="RefSeq" id="WP_050062092.1">
    <property type="nucleotide sequence ID" value="NZ_JACHEK010000002.1"/>
</dbReference>
<evidence type="ECO:0000256" key="1">
    <source>
        <dbReference type="ARBA" id="ARBA00023235"/>
    </source>
</evidence>
<keyword evidence="1 2" id="KW-0413">Isomerase</keyword>
<dbReference type="AlphaFoldDB" id="A0A841JPA0"/>
<dbReference type="Gene3D" id="3.20.20.150">
    <property type="entry name" value="Divalent-metal-dependent TIM barrel enzymes"/>
    <property type="match status" value="1"/>
</dbReference>
<dbReference type="SUPFAM" id="SSF51658">
    <property type="entry name" value="Xylose isomerase-like"/>
    <property type="match status" value="1"/>
</dbReference>
<dbReference type="GO" id="GO:0008903">
    <property type="term" value="F:hydroxypyruvate isomerase activity"/>
    <property type="evidence" value="ECO:0007669"/>
    <property type="project" value="UniProtKB-EC"/>
</dbReference>
<evidence type="ECO:0000256" key="4">
    <source>
        <dbReference type="SAM" id="SignalP"/>
    </source>
</evidence>
<comment type="caution">
    <text evidence="6">The sequence shown here is derived from an EMBL/GenBank/DDBJ whole genome shotgun (WGS) entry which is preliminary data.</text>
</comment>
<keyword evidence="4" id="KW-0732">Signal</keyword>
<dbReference type="EC" id="5.3.1.22" evidence="6"/>
<feature type="signal peptide" evidence="4">
    <location>
        <begin position="1"/>
        <end position="24"/>
    </location>
</feature>
<name>A0A841JPA0_9BACT</name>
<sequence length="300" mass="33495">MNRRSFSQLALGSLLGSAMSRAGALPVASPNQNAGLNASGVRFSFMLWALEKQAPFDRCVEIVSSSGYQGIELVGEFQKWSKQETQRIMARMQSLGLIFDSMSGVKAGFAVPEESGDFLKQMEEQVNYAVELQCPQIILLSGKRVLGVDPKIQRQTSIDNLQRAADLAAKHKIEIVIEPIDPLENPTIFLSTVSEGFGIVREINRDNVKVLYDFYHEQRAYGNLIEKLENNIDWIGLVHIADVPGRHEPGTGEVNYTNIYRKLAALHYRRFIAMEYYPTSDPVESLRKSREAAQQALGSA</sequence>
<dbReference type="InterPro" id="IPR036237">
    <property type="entry name" value="Xyl_isomerase-like_sf"/>
</dbReference>
<proteinExistence type="inferred from homology"/>